<feature type="domain" description="Protein kinase" evidence="7">
    <location>
        <begin position="1"/>
        <end position="248"/>
    </location>
</feature>
<keyword evidence="10" id="KW-1185">Reference proteome</keyword>
<evidence type="ECO:0000259" key="8">
    <source>
        <dbReference type="PROSITE" id="PS51285"/>
    </source>
</evidence>
<evidence type="ECO:0000259" key="7">
    <source>
        <dbReference type="PROSITE" id="PS50011"/>
    </source>
</evidence>
<evidence type="ECO:0000256" key="5">
    <source>
        <dbReference type="ARBA" id="ARBA00022840"/>
    </source>
</evidence>
<dbReference type="FunFam" id="1.10.510.10:FF:000210">
    <property type="entry name" value="Non-specific serine/threonine protein kinase"/>
    <property type="match status" value="1"/>
</dbReference>
<sequence length="350" mass="39306">MPLFLLQVMLASDKITKENLAVKIVKKRPLLHEDKDNTLLERRVLEVANGCPFLIGAHATFQTKDHLFFLMQYLNGGDLHTFIEENGKLDIDFARFLAAEMVCGIQYLHKNGIIHRDLKPRNILLDGNGHLKIADFGLAVENMFAGKTCREYAGTAGYIAPEMLQEHRYNASIDWWSFGVILYNMVTGKNPFCCDKTSNTKVKSTLEDTPSYPPYLCAVTRDFLEKLLCKRPSKRLGHKGNIRKHPFFKSINWEELEAGRLVPPFLPCTTSSHVSKETMSVEEAISQVKTAQKPITAKDQKLFDGFTYVNPKWITAVQPTAVPGPSGLGETSSTSASIKKESYHENPPSS</sequence>
<dbReference type="InterPro" id="IPR000719">
    <property type="entry name" value="Prot_kinase_dom"/>
</dbReference>
<evidence type="ECO:0000256" key="2">
    <source>
        <dbReference type="ARBA" id="ARBA00022679"/>
    </source>
</evidence>
<dbReference type="Gene3D" id="1.10.510.10">
    <property type="entry name" value="Transferase(Phosphotransferase) domain 1"/>
    <property type="match status" value="1"/>
</dbReference>
<dbReference type="PROSITE" id="PS00108">
    <property type="entry name" value="PROTEIN_KINASE_ST"/>
    <property type="match status" value="1"/>
</dbReference>
<evidence type="ECO:0000313" key="10">
    <source>
        <dbReference type="Proteomes" id="UP001295444"/>
    </source>
</evidence>
<feature type="domain" description="AGC-kinase C-terminal" evidence="8">
    <location>
        <begin position="249"/>
        <end position="318"/>
    </location>
</feature>
<gene>
    <name evidence="9" type="ORF">PECUL_23A047082</name>
</gene>
<dbReference type="Pfam" id="PF00069">
    <property type="entry name" value="Pkinase"/>
    <property type="match status" value="1"/>
</dbReference>
<dbReference type="PROSITE" id="PS50011">
    <property type="entry name" value="PROTEIN_KINASE_DOM"/>
    <property type="match status" value="1"/>
</dbReference>
<dbReference type="InterPro" id="IPR011009">
    <property type="entry name" value="Kinase-like_dom_sf"/>
</dbReference>
<evidence type="ECO:0000256" key="1">
    <source>
        <dbReference type="ARBA" id="ARBA00022527"/>
    </source>
</evidence>
<dbReference type="Proteomes" id="UP001295444">
    <property type="component" value="Chromosome 05"/>
</dbReference>
<keyword evidence="5" id="KW-0067">ATP-binding</keyword>
<evidence type="ECO:0000313" key="9">
    <source>
        <dbReference type="EMBL" id="CAH2295494.1"/>
    </source>
</evidence>
<dbReference type="PROSITE" id="PS51285">
    <property type="entry name" value="AGC_KINASE_CTER"/>
    <property type="match status" value="1"/>
</dbReference>
<keyword evidence="1" id="KW-0723">Serine/threonine-protein kinase</keyword>
<dbReference type="InterPro" id="IPR000961">
    <property type="entry name" value="AGC-kinase_C"/>
</dbReference>
<keyword evidence="2" id="KW-0808">Transferase</keyword>
<organism evidence="9 10">
    <name type="scientific">Pelobates cultripes</name>
    <name type="common">Western spadefoot toad</name>
    <dbReference type="NCBI Taxonomy" id="61616"/>
    <lineage>
        <taxon>Eukaryota</taxon>
        <taxon>Metazoa</taxon>
        <taxon>Chordata</taxon>
        <taxon>Craniata</taxon>
        <taxon>Vertebrata</taxon>
        <taxon>Euteleostomi</taxon>
        <taxon>Amphibia</taxon>
        <taxon>Batrachia</taxon>
        <taxon>Anura</taxon>
        <taxon>Pelobatoidea</taxon>
        <taxon>Pelobatidae</taxon>
        <taxon>Pelobates</taxon>
    </lineage>
</organism>
<keyword evidence="4 9" id="KW-0418">Kinase</keyword>
<evidence type="ECO:0000256" key="6">
    <source>
        <dbReference type="SAM" id="MobiDB-lite"/>
    </source>
</evidence>
<dbReference type="InterPro" id="IPR008271">
    <property type="entry name" value="Ser/Thr_kinase_AS"/>
</dbReference>
<dbReference type="SMART" id="SM00220">
    <property type="entry name" value="S_TKc"/>
    <property type="match status" value="1"/>
</dbReference>
<dbReference type="GO" id="GO:0005524">
    <property type="term" value="F:ATP binding"/>
    <property type="evidence" value="ECO:0007669"/>
    <property type="project" value="UniProtKB-KW"/>
</dbReference>
<feature type="region of interest" description="Disordered" evidence="6">
    <location>
        <begin position="319"/>
        <end position="350"/>
    </location>
</feature>
<protein>
    <submittedName>
        <fullName evidence="9">Kinase C delta type isoform X3</fullName>
    </submittedName>
</protein>
<dbReference type="SUPFAM" id="SSF56112">
    <property type="entry name" value="Protein kinase-like (PK-like)"/>
    <property type="match status" value="1"/>
</dbReference>
<dbReference type="AlphaFoldDB" id="A0AAD1SBI4"/>
<dbReference type="GO" id="GO:0004674">
    <property type="term" value="F:protein serine/threonine kinase activity"/>
    <property type="evidence" value="ECO:0007669"/>
    <property type="project" value="UniProtKB-KW"/>
</dbReference>
<keyword evidence="3" id="KW-0547">Nucleotide-binding</keyword>
<dbReference type="PANTHER" id="PTHR24351">
    <property type="entry name" value="RIBOSOMAL PROTEIN S6 KINASE"/>
    <property type="match status" value="1"/>
</dbReference>
<proteinExistence type="predicted"/>
<reference evidence="9" key="1">
    <citation type="submission" date="2022-03" db="EMBL/GenBank/DDBJ databases">
        <authorList>
            <person name="Alioto T."/>
            <person name="Alioto T."/>
            <person name="Gomez Garrido J."/>
        </authorList>
    </citation>
    <scope>NUCLEOTIDE SEQUENCE</scope>
</reference>
<name>A0AAD1SBI4_PELCU</name>
<dbReference type="Gene3D" id="3.30.200.20">
    <property type="entry name" value="Phosphorylase Kinase, domain 1"/>
    <property type="match status" value="1"/>
</dbReference>
<evidence type="ECO:0000256" key="3">
    <source>
        <dbReference type="ARBA" id="ARBA00022741"/>
    </source>
</evidence>
<accession>A0AAD1SBI4</accession>
<evidence type="ECO:0000256" key="4">
    <source>
        <dbReference type="ARBA" id="ARBA00022777"/>
    </source>
</evidence>
<dbReference type="EMBL" id="OW240916">
    <property type="protein sequence ID" value="CAH2295494.1"/>
    <property type="molecule type" value="Genomic_DNA"/>
</dbReference>